<name>A0ABR1S1S8_9PEZI</name>
<evidence type="ECO:0000313" key="1">
    <source>
        <dbReference type="EMBL" id="KAK8024088.1"/>
    </source>
</evidence>
<accession>A0ABR1S1S8</accession>
<proteinExistence type="predicted"/>
<sequence length="112" mass="12838">MRAPCDNKPGADDVCREVRVPHDGDQIPNEVQRMPLNGGRVLNEIQRTLHDDSRVPNEIKRVQRNDDRFPNEERWVCDSRGYRRDKESADTTRGIAVAIWSRGAGRTLSVGW</sequence>
<keyword evidence="2" id="KW-1185">Reference proteome</keyword>
<dbReference type="Proteomes" id="UP001444661">
    <property type="component" value="Unassembled WGS sequence"/>
</dbReference>
<gene>
    <name evidence="1" type="ORF">PG993_012154</name>
</gene>
<reference evidence="1 2" key="1">
    <citation type="submission" date="2023-01" db="EMBL/GenBank/DDBJ databases">
        <title>Analysis of 21 Apiospora genomes using comparative genomics revels a genus with tremendous synthesis potential of carbohydrate active enzymes and secondary metabolites.</title>
        <authorList>
            <person name="Sorensen T."/>
        </authorList>
    </citation>
    <scope>NUCLEOTIDE SEQUENCE [LARGE SCALE GENOMIC DNA]</scope>
    <source>
        <strain evidence="1 2">CBS 33761</strain>
    </source>
</reference>
<dbReference type="EMBL" id="JAQQWK010000011">
    <property type="protein sequence ID" value="KAK8024088.1"/>
    <property type="molecule type" value="Genomic_DNA"/>
</dbReference>
<evidence type="ECO:0000313" key="2">
    <source>
        <dbReference type="Proteomes" id="UP001444661"/>
    </source>
</evidence>
<organism evidence="1 2">
    <name type="scientific">Apiospora rasikravindrae</name>
    <dbReference type="NCBI Taxonomy" id="990691"/>
    <lineage>
        <taxon>Eukaryota</taxon>
        <taxon>Fungi</taxon>
        <taxon>Dikarya</taxon>
        <taxon>Ascomycota</taxon>
        <taxon>Pezizomycotina</taxon>
        <taxon>Sordariomycetes</taxon>
        <taxon>Xylariomycetidae</taxon>
        <taxon>Amphisphaeriales</taxon>
        <taxon>Apiosporaceae</taxon>
        <taxon>Apiospora</taxon>
    </lineage>
</organism>
<comment type="caution">
    <text evidence="1">The sequence shown here is derived from an EMBL/GenBank/DDBJ whole genome shotgun (WGS) entry which is preliminary data.</text>
</comment>
<protein>
    <submittedName>
        <fullName evidence="1">Uncharacterized protein</fullName>
    </submittedName>
</protein>